<dbReference type="SMART" id="SM00729">
    <property type="entry name" value="Elp3"/>
    <property type="match status" value="1"/>
</dbReference>
<keyword evidence="2 10" id="KW-0004">4Fe-4S</keyword>
<dbReference type="SFLD" id="SFLDG01061">
    <property type="entry name" value="methylthiotransferase"/>
    <property type="match status" value="1"/>
</dbReference>
<dbReference type="InterPro" id="IPR006638">
    <property type="entry name" value="Elp3/MiaA/NifB-like_rSAM"/>
</dbReference>
<keyword evidence="7 10" id="KW-0408">Iron</keyword>
<evidence type="ECO:0000256" key="10">
    <source>
        <dbReference type="HAMAP-Rule" id="MF_01865"/>
    </source>
</evidence>
<dbReference type="AlphaFoldDB" id="A0A9D1DG13"/>
<keyword evidence="4 10" id="KW-0808">Transferase</keyword>
<dbReference type="NCBIfam" id="TIGR00089">
    <property type="entry name" value="MiaB/RimO family radical SAM methylthiotransferase"/>
    <property type="match status" value="1"/>
</dbReference>
<dbReference type="InterPro" id="IPR005840">
    <property type="entry name" value="Ribosomal_uS12_MeSTrfase_RimO"/>
</dbReference>
<dbReference type="GO" id="GO:0035597">
    <property type="term" value="F:tRNA-2-methylthio-N(6)-dimethylallyladenosine(37) synthase activity"/>
    <property type="evidence" value="ECO:0007669"/>
    <property type="project" value="UniProtKB-EC"/>
</dbReference>
<evidence type="ECO:0000259" key="12">
    <source>
        <dbReference type="PROSITE" id="PS51449"/>
    </source>
</evidence>
<comment type="subcellular location">
    <subcellularLocation>
        <location evidence="10">Cytoplasm</location>
    </subcellularLocation>
</comment>
<reference evidence="14" key="2">
    <citation type="journal article" date="2021" name="PeerJ">
        <title>Extensive microbial diversity within the chicken gut microbiome revealed by metagenomics and culture.</title>
        <authorList>
            <person name="Gilroy R."/>
            <person name="Ravi A."/>
            <person name="Getino M."/>
            <person name="Pursley I."/>
            <person name="Horton D.L."/>
            <person name="Alikhan N.F."/>
            <person name="Baker D."/>
            <person name="Gharbi K."/>
            <person name="Hall N."/>
            <person name="Watson M."/>
            <person name="Adriaenssens E.M."/>
            <person name="Foster-Nyarko E."/>
            <person name="Jarju S."/>
            <person name="Secka A."/>
            <person name="Antonio M."/>
            <person name="Oren A."/>
            <person name="Chaudhuri R.R."/>
            <person name="La Ragione R."/>
            <person name="Hildebrand F."/>
            <person name="Pallen M.J."/>
        </authorList>
    </citation>
    <scope>NUCLEOTIDE SEQUENCE</scope>
    <source>
        <strain evidence="14">ChiSxjej1B13-7958</strain>
    </source>
</reference>
<dbReference type="PROSITE" id="PS50926">
    <property type="entry name" value="TRAM"/>
    <property type="match status" value="1"/>
</dbReference>
<evidence type="ECO:0000256" key="8">
    <source>
        <dbReference type="ARBA" id="ARBA00023014"/>
    </source>
</evidence>
<keyword evidence="5 10" id="KW-0949">S-adenosyl-L-methionine</keyword>
<dbReference type="FunFam" id="3.80.30.20:FF:000001">
    <property type="entry name" value="tRNA-2-methylthio-N(6)-dimethylallyladenosine synthase 2"/>
    <property type="match status" value="1"/>
</dbReference>
<dbReference type="EMBL" id="DVGZ01000118">
    <property type="protein sequence ID" value="HIR48134.1"/>
    <property type="molecule type" value="Genomic_DNA"/>
</dbReference>
<dbReference type="InterPro" id="IPR058240">
    <property type="entry name" value="rSAM_sf"/>
</dbReference>
<dbReference type="PROSITE" id="PS51449">
    <property type="entry name" value="MTTASE_N"/>
    <property type="match status" value="1"/>
</dbReference>
<evidence type="ECO:0000256" key="4">
    <source>
        <dbReference type="ARBA" id="ARBA00022679"/>
    </source>
</evidence>
<evidence type="ECO:0000256" key="3">
    <source>
        <dbReference type="ARBA" id="ARBA00022490"/>
    </source>
</evidence>
<dbReference type="SFLD" id="SFLDF00274">
    <property type="entry name" value="ribosomal_protein_S12_methylth"/>
    <property type="match status" value="1"/>
</dbReference>
<keyword evidence="8 10" id="KW-0411">Iron-sulfur</keyword>
<dbReference type="EC" id="2.8.4.4" evidence="10"/>
<dbReference type="PANTHER" id="PTHR43837:SF1">
    <property type="entry name" value="RIBOSOMAL PROTEIN US12 METHYLTHIOTRANSFERASE RIMO"/>
    <property type="match status" value="1"/>
</dbReference>
<dbReference type="InterPro" id="IPR012340">
    <property type="entry name" value="NA-bd_OB-fold"/>
</dbReference>
<evidence type="ECO:0000256" key="6">
    <source>
        <dbReference type="ARBA" id="ARBA00022723"/>
    </source>
</evidence>
<accession>A0A9D1DG13</accession>
<sequence length="443" mass="49906">MPYSVGMVSLGCEKNRVDAEIMMASLEKAGYVLKDDAAMADVAIVNTCGFIESAKQESIEEILELAKLKKEGRIRALIVTGCMAERYREEIRKELPEADAVCGIGANGEIAEIVRQTLEGGHPEIFLEKERLPLEGDRVRSTPSYFAYIKIAEGCDNRCSYCAIPLIRGGYRSRTMESIVAEAERLAAEGAKELILIAQDTTRYGKDLYGRYALPELLTKLCAIDGPRWIRLLYCYPDAVTDELLDVMAREKKIVKYMDLPLQHCSKRVLRAMRRAGDREQLTTLIQKMRERVPGLVLRTTMIAGFPGETQEDFDELCEFAKKIGFERLGCFAYSQEEGTPAGEMDGQLPKEEKERRRDILMEQQMTVMQRWGESRVGQTVEVLVEGFDRYAECWFGRSAADAPDVDGKIFFMAGGKKPRLGEFRKVKITDCIDCDLMGEIVG</sequence>
<dbReference type="GO" id="GO:0051539">
    <property type="term" value="F:4 iron, 4 sulfur cluster binding"/>
    <property type="evidence" value="ECO:0007669"/>
    <property type="project" value="UniProtKB-UniRule"/>
</dbReference>
<keyword evidence="3 10" id="KW-0963">Cytoplasm</keyword>
<dbReference type="GO" id="GO:0005840">
    <property type="term" value="C:ribosome"/>
    <property type="evidence" value="ECO:0007669"/>
    <property type="project" value="UniProtKB-KW"/>
</dbReference>
<evidence type="ECO:0000259" key="13">
    <source>
        <dbReference type="PROSITE" id="PS51918"/>
    </source>
</evidence>
<evidence type="ECO:0000259" key="11">
    <source>
        <dbReference type="PROSITE" id="PS50926"/>
    </source>
</evidence>
<evidence type="ECO:0000313" key="14">
    <source>
        <dbReference type="EMBL" id="HIR48134.1"/>
    </source>
</evidence>
<feature type="binding site" evidence="10">
    <location>
        <position position="12"/>
    </location>
    <ligand>
        <name>[4Fe-4S] cluster</name>
        <dbReference type="ChEBI" id="CHEBI:49883"/>
        <label>1</label>
    </ligand>
</feature>
<comment type="catalytic activity">
    <reaction evidence="10">
        <text>L-aspartate(89)-[ribosomal protein uS12]-hydrogen + (sulfur carrier)-SH + AH2 + 2 S-adenosyl-L-methionine = 3-methylsulfanyl-L-aspartate(89)-[ribosomal protein uS12]-hydrogen + (sulfur carrier)-H + 5'-deoxyadenosine + L-methionine + A + S-adenosyl-L-homocysteine + 2 H(+)</text>
        <dbReference type="Rhea" id="RHEA:37087"/>
        <dbReference type="Rhea" id="RHEA-COMP:10460"/>
        <dbReference type="Rhea" id="RHEA-COMP:10461"/>
        <dbReference type="Rhea" id="RHEA-COMP:14737"/>
        <dbReference type="Rhea" id="RHEA-COMP:14739"/>
        <dbReference type="ChEBI" id="CHEBI:13193"/>
        <dbReference type="ChEBI" id="CHEBI:15378"/>
        <dbReference type="ChEBI" id="CHEBI:17319"/>
        <dbReference type="ChEBI" id="CHEBI:17499"/>
        <dbReference type="ChEBI" id="CHEBI:29917"/>
        <dbReference type="ChEBI" id="CHEBI:29961"/>
        <dbReference type="ChEBI" id="CHEBI:57844"/>
        <dbReference type="ChEBI" id="CHEBI:57856"/>
        <dbReference type="ChEBI" id="CHEBI:59789"/>
        <dbReference type="ChEBI" id="CHEBI:64428"/>
        <dbReference type="ChEBI" id="CHEBI:73599"/>
        <dbReference type="EC" id="2.8.4.4"/>
    </reaction>
</comment>
<feature type="binding site" evidence="10">
    <location>
        <position position="48"/>
    </location>
    <ligand>
        <name>[4Fe-4S] cluster</name>
        <dbReference type="ChEBI" id="CHEBI:49883"/>
        <label>1</label>
    </ligand>
</feature>
<dbReference type="SFLD" id="SFLDS00029">
    <property type="entry name" value="Radical_SAM"/>
    <property type="match status" value="1"/>
</dbReference>
<evidence type="ECO:0000313" key="15">
    <source>
        <dbReference type="Proteomes" id="UP000824242"/>
    </source>
</evidence>
<comment type="cofactor">
    <cofactor evidence="10">
        <name>[4Fe-4S] cluster</name>
        <dbReference type="ChEBI" id="CHEBI:49883"/>
    </cofactor>
    <text evidence="10">Binds 2 [4Fe-4S] clusters. One cluster is coordinated with 3 cysteines and an exchangeable S-adenosyl-L-methionine.</text>
</comment>
<dbReference type="FunFam" id="3.40.50.12160:FF:000003">
    <property type="entry name" value="CDK5 regulatory subunit-associated protein 1"/>
    <property type="match status" value="1"/>
</dbReference>
<dbReference type="Pfam" id="PF18693">
    <property type="entry name" value="TRAM_2"/>
    <property type="match status" value="1"/>
</dbReference>
<dbReference type="PROSITE" id="PS01278">
    <property type="entry name" value="MTTASE_RADICAL"/>
    <property type="match status" value="1"/>
</dbReference>
<dbReference type="Proteomes" id="UP000824242">
    <property type="component" value="Unassembled WGS sequence"/>
</dbReference>
<dbReference type="InterPro" id="IPR007197">
    <property type="entry name" value="rSAM"/>
</dbReference>
<dbReference type="Gene3D" id="3.40.50.12160">
    <property type="entry name" value="Methylthiotransferase, N-terminal domain"/>
    <property type="match status" value="1"/>
</dbReference>
<comment type="caution">
    <text evidence="14">The sequence shown here is derived from an EMBL/GenBank/DDBJ whole genome shotgun (WGS) entry which is preliminary data.</text>
</comment>
<dbReference type="InterPro" id="IPR023404">
    <property type="entry name" value="rSAM_horseshoe"/>
</dbReference>
<dbReference type="GO" id="GO:0103039">
    <property type="term" value="F:protein methylthiotransferase activity"/>
    <property type="evidence" value="ECO:0007669"/>
    <property type="project" value="UniProtKB-EC"/>
</dbReference>
<evidence type="ECO:0000256" key="7">
    <source>
        <dbReference type="ARBA" id="ARBA00023004"/>
    </source>
</evidence>
<dbReference type="InterPro" id="IPR005839">
    <property type="entry name" value="Methylthiotransferase"/>
</dbReference>
<comment type="function">
    <text evidence="10">Catalyzes the methylthiolation of an aspartic acid residue of ribosomal protein uS12.</text>
</comment>
<evidence type="ECO:0000256" key="9">
    <source>
        <dbReference type="ARBA" id="ARBA00051425"/>
    </source>
</evidence>
<feature type="binding site" evidence="10">
    <location>
        <position position="155"/>
    </location>
    <ligand>
        <name>[4Fe-4S] cluster</name>
        <dbReference type="ChEBI" id="CHEBI:49883"/>
        <label>2</label>
        <note>4Fe-4S-S-AdoMet</note>
    </ligand>
</feature>
<dbReference type="Gene3D" id="3.80.30.20">
    <property type="entry name" value="tm_1862 like domain"/>
    <property type="match status" value="1"/>
</dbReference>
<dbReference type="GO" id="GO:0046872">
    <property type="term" value="F:metal ion binding"/>
    <property type="evidence" value="ECO:0007669"/>
    <property type="project" value="UniProtKB-KW"/>
</dbReference>
<dbReference type="SFLD" id="SFLDG01082">
    <property type="entry name" value="B12-binding_domain_containing"/>
    <property type="match status" value="1"/>
</dbReference>
<dbReference type="InterPro" id="IPR002792">
    <property type="entry name" value="TRAM_dom"/>
</dbReference>
<evidence type="ECO:0000256" key="5">
    <source>
        <dbReference type="ARBA" id="ARBA00022691"/>
    </source>
</evidence>
<proteinExistence type="inferred from homology"/>
<dbReference type="Pfam" id="PF04055">
    <property type="entry name" value="Radical_SAM"/>
    <property type="match status" value="1"/>
</dbReference>
<comment type="similarity">
    <text evidence="10">Belongs to the methylthiotransferase family. RimO subfamily.</text>
</comment>
<feature type="binding site" evidence="10">
    <location>
        <position position="159"/>
    </location>
    <ligand>
        <name>[4Fe-4S] cluster</name>
        <dbReference type="ChEBI" id="CHEBI:49883"/>
        <label>2</label>
        <note>4Fe-4S-S-AdoMet</note>
    </ligand>
</feature>
<dbReference type="InterPro" id="IPR038135">
    <property type="entry name" value="Methylthiotransferase_N_sf"/>
</dbReference>
<dbReference type="HAMAP" id="MF_01865">
    <property type="entry name" value="MTTase_RimO"/>
    <property type="match status" value="1"/>
</dbReference>
<dbReference type="InterPro" id="IPR020612">
    <property type="entry name" value="Methylthiotransferase_CS"/>
</dbReference>
<keyword evidence="14" id="KW-0687">Ribonucleoprotein</keyword>
<feature type="domain" description="MTTase N-terminal" evidence="12">
    <location>
        <begin position="3"/>
        <end position="119"/>
    </location>
</feature>
<keyword evidence="6 10" id="KW-0479">Metal-binding</keyword>
<dbReference type="Pfam" id="PF00919">
    <property type="entry name" value="UPF0004"/>
    <property type="match status" value="1"/>
</dbReference>
<feature type="binding site" evidence="10">
    <location>
        <position position="162"/>
    </location>
    <ligand>
        <name>[4Fe-4S] cluster</name>
        <dbReference type="ChEBI" id="CHEBI:49883"/>
        <label>2</label>
        <note>4Fe-4S-S-AdoMet</note>
    </ligand>
</feature>
<keyword evidence="14" id="KW-0689">Ribosomal protein</keyword>
<dbReference type="PANTHER" id="PTHR43837">
    <property type="entry name" value="RIBOSOMAL PROTEIN S12 METHYLTHIOTRANSFERASE RIMO"/>
    <property type="match status" value="1"/>
</dbReference>
<dbReference type="InterPro" id="IPR013848">
    <property type="entry name" value="Methylthiotransferase_N"/>
</dbReference>
<comment type="function">
    <text evidence="1">Catalyzes the methylthiolation of N6-(dimethylallyl)adenosine (i(6)A), leading to the formation of 2-methylthio-N6-(dimethylallyl)adenosine (ms(2)i(6)A) at position 37 in tRNAs that read codons beginning with uridine.</text>
</comment>
<dbReference type="PROSITE" id="PS51918">
    <property type="entry name" value="RADICAL_SAM"/>
    <property type="match status" value="1"/>
</dbReference>
<comment type="catalytic activity">
    <reaction evidence="9">
        <text>N(6)-dimethylallyladenosine(37) in tRNA + (sulfur carrier)-SH + AH2 + 2 S-adenosyl-L-methionine = 2-methylsulfanyl-N(6)-dimethylallyladenosine(37) in tRNA + (sulfur carrier)-H + 5'-deoxyadenosine + L-methionine + A + S-adenosyl-L-homocysteine + 2 H(+)</text>
        <dbReference type="Rhea" id="RHEA:37067"/>
        <dbReference type="Rhea" id="RHEA-COMP:10375"/>
        <dbReference type="Rhea" id="RHEA-COMP:10376"/>
        <dbReference type="Rhea" id="RHEA-COMP:14737"/>
        <dbReference type="Rhea" id="RHEA-COMP:14739"/>
        <dbReference type="ChEBI" id="CHEBI:13193"/>
        <dbReference type="ChEBI" id="CHEBI:15378"/>
        <dbReference type="ChEBI" id="CHEBI:17319"/>
        <dbReference type="ChEBI" id="CHEBI:17499"/>
        <dbReference type="ChEBI" id="CHEBI:29917"/>
        <dbReference type="ChEBI" id="CHEBI:57844"/>
        <dbReference type="ChEBI" id="CHEBI:57856"/>
        <dbReference type="ChEBI" id="CHEBI:59789"/>
        <dbReference type="ChEBI" id="CHEBI:64428"/>
        <dbReference type="ChEBI" id="CHEBI:74415"/>
        <dbReference type="ChEBI" id="CHEBI:74417"/>
        <dbReference type="EC" id="2.8.4.3"/>
    </reaction>
</comment>
<dbReference type="CDD" id="cd01335">
    <property type="entry name" value="Radical_SAM"/>
    <property type="match status" value="1"/>
</dbReference>
<gene>
    <name evidence="10 14" type="primary">rimO</name>
    <name evidence="14" type="ORF">IAB89_10865</name>
</gene>
<dbReference type="SUPFAM" id="SSF102114">
    <property type="entry name" value="Radical SAM enzymes"/>
    <property type="match status" value="1"/>
</dbReference>
<evidence type="ECO:0000256" key="2">
    <source>
        <dbReference type="ARBA" id="ARBA00022485"/>
    </source>
</evidence>
<name>A0A9D1DG13_9FIRM</name>
<reference evidence="14" key="1">
    <citation type="submission" date="2020-10" db="EMBL/GenBank/DDBJ databases">
        <authorList>
            <person name="Gilroy R."/>
        </authorList>
    </citation>
    <scope>NUCLEOTIDE SEQUENCE</scope>
    <source>
        <strain evidence="14">ChiSxjej1B13-7958</strain>
    </source>
</reference>
<dbReference type="NCBIfam" id="TIGR01125">
    <property type="entry name" value="30S ribosomal protein S12 methylthiotransferase RimO"/>
    <property type="match status" value="1"/>
</dbReference>
<dbReference type="GO" id="GO:0005829">
    <property type="term" value="C:cytosol"/>
    <property type="evidence" value="ECO:0007669"/>
    <property type="project" value="TreeGrafter"/>
</dbReference>
<dbReference type="Gene3D" id="2.40.50.140">
    <property type="entry name" value="Nucleic acid-binding proteins"/>
    <property type="match status" value="1"/>
</dbReference>
<feature type="domain" description="TRAM" evidence="11">
    <location>
        <begin position="374"/>
        <end position="443"/>
    </location>
</feature>
<dbReference type="GO" id="GO:0035599">
    <property type="term" value="F:aspartic acid methylthiotransferase activity"/>
    <property type="evidence" value="ECO:0007669"/>
    <property type="project" value="TreeGrafter"/>
</dbReference>
<organism evidence="14 15">
    <name type="scientific">Candidatus Caccousia avicola</name>
    <dbReference type="NCBI Taxonomy" id="2840721"/>
    <lineage>
        <taxon>Bacteria</taxon>
        <taxon>Bacillati</taxon>
        <taxon>Bacillota</taxon>
        <taxon>Clostridia</taxon>
        <taxon>Eubacteriales</taxon>
        <taxon>Oscillospiraceae</taxon>
        <taxon>Oscillospiraceae incertae sedis</taxon>
        <taxon>Candidatus Caccousia</taxon>
    </lineage>
</organism>
<evidence type="ECO:0000256" key="1">
    <source>
        <dbReference type="ARBA" id="ARBA00003234"/>
    </source>
</evidence>
<feature type="domain" description="Radical SAM core" evidence="13">
    <location>
        <begin position="141"/>
        <end position="371"/>
    </location>
</feature>
<protein>
    <recommendedName>
        <fullName evidence="10">Ribosomal protein uS12 methylthiotransferase RimO</fullName>
        <shortName evidence="10">uS12 MTTase</shortName>
        <shortName evidence="10">uS12 methylthiotransferase</shortName>
        <ecNumber evidence="10">2.8.4.4</ecNumber>
    </recommendedName>
    <alternativeName>
        <fullName evidence="10">Ribosomal protein uS12 (aspartate-C(3))-methylthiotransferase</fullName>
    </alternativeName>
    <alternativeName>
        <fullName evidence="10">Ribosome maturation factor RimO</fullName>
    </alternativeName>
</protein>
<feature type="binding site" evidence="10">
    <location>
        <position position="82"/>
    </location>
    <ligand>
        <name>[4Fe-4S] cluster</name>
        <dbReference type="ChEBI" id="CHEBI:49883"/>
        <label>1</label>
    </ligand>
</feature>